<name>A0AAC8YHQ9_9ACTN</name>
<gene>
    <name evidence="1" type="ORF">AXH35_16870</name>
</gene>
<accession>A0AAC8YHQ9</accession>
<reference evidence="1 2" key="1">
    <citation type="submission" date="2016-02" db="EMBL/GenBank/DDBJ databases">
        <title>Complete Genome Sequence of Propionibacterium acidipropionici ATCC 55737.</title>
        <authorList>
            <person name="Luna Flores C.H."/>
            <person name="Nielsen L.K."/>
            <person name="Marcellin E."/>
        </authorList>
    </citation>
    <scope>NUCLEOTIDE SEQUENCE [LARGE SCALE GENOMIC DNA]</scope>
    <source>
        <strain evidence="1 2">ATCC 55737</strain>
    </source>
</reference>
<sequence>MGCMAATWWLDSATIRGGERLRQRRAGHLTRGLCMNRWTRIEEATCPMIDRFVTRTRIGTATGV</sequence>
<protein>
    <submittedName>
        <fullName evidence="1">Uncharacterized protein</fullName>
    </submittedName>
</protein>
<evidence type="ECO:0000313" key="1">
    <source>
        <dbReference type="EMBL" id="AMS06871.1"/>
    </source>
</evidence>
<evidence type="ECO:0000313" key="2">
    <source>
        <dbReference type="Proteomes" id="UP000075221"/>
    </source>
</evidence>
<proteinExistence type="predicted"/>
<dbReference type="AlphaFoldDB" id="A0AAC8YHQ9"/>
<dbReference type="EMBL" id="CP014352">
    <property type="protein sequence ID" value="AMS06871.1"/>
    <property type="molecule type" value="Genomic_DNA"/>
</dbReference>
<dbReference type="Proteomes" id="UP000075221">
    <property type="component" value="Chromosome"/>
</dbReference>
<organism evidence="1 2">
    <name type="scientific">Acidipropionibacterium acidipropionici</name>
    <dbReference type="NCBI Taxonomy" id="1748"/>
    <lineage>
        <taxon>Bacteria</taxon>
        <taxon>Bacillati</taxon>
        <taxon>Actinomycetota</taxon>
        <taxon>Actinomycetes</taxon>
        <taxon>Propionibacteriales</taxon>
        <taxon>Propionibacteriaceae</taxon>
        <taxon>Acidipropionibacterium</taxon>
    </lineage>
</organism>